<evidence type="ECO:0000256" key="3">
    <source>
        <dbReference type="ARBA" id="ARBA00023015"/>
    </source>
</evidence>
<accession>A0A346D3K2</accession>
<evidence type="ECO:0000313" key="9">
    <source>
        <dbReference type="EMBL" id="AXM05020.1"/>
    </source>
</evidence>
<dbReference type="PROSITE" id="PS51370">
    <property type="entry name" value="R"/>
    <property type="match status" value="1"/>
</dbReference>
<dbReference type="InterPro" id="IPR017887">
    <property type="entry name" value="TF_TCP_subgr"/>
</dbReference>
<organism evidence="9">
    <name type="scientific">Doronicum orientale</name>
    <dbReference type="NCBI Taxonomy" id="118769"/>
    <lineage>
        <taxon>Eukaryota</taxon>
        <taxon>Viridiplantae</taxon>
        <taxon>Streptophyta</taxon>
        <taxon>Embryophyta</taxon>
        <taxon>Tracheophyta</taxon>
        <taxon>Spermatophyta</taxon>
        <taxon>Magnoliopsida</taxon>
        <taxon>eudicotyledons</taxon>
        <taxon>Gunneridae</taxon>
        <taxon>Pentapetalae</taxon>
        <taxon>asterids</taxon>
        <taxon>campanulids</taxon>
        <taxon>Asterales</taxon>
        <taxon>Asteraceae</taxon>
        <taxon>Asteroideae</taxon>
        <taxon>Doroniceae</taxon>
        <taxon>Doronicum</taxon>
    </lineage>
</organism>
<dbReference type="PROSITE" id="PS51369">
    <property type="entry name" value="TCP"/>
    <property type="match status" value="1"/>
</dbReference>
<feature type="domain" description="TCP" evidence="7">
    <location>
        <begin position="110"/>
        <end position="168"/>
    </location>
</feature>
<dbReference type="GO" id="GO:0005634">
    <property type="term" value="C:nucleus"/>
    <property type="evidence" value="ECO:0007669"/>
    <property type="project" value="UniProtKB-SubCell"/>
</dbReference>
<keyword evidence="5" id="KW-0804">Transcription</keyword>
<dbReference type="EMBL" id="MG593435">
    <property type="protein sequence ID" value="AXM05020.1"/>
    <property type="molecule type" value="Genomic_DNA"/>
</dbReference>
<dbReference type="Pfam" id="PF03634">
    <property type="entry name" value="TCP"/>
    <property type="match status" value="1"/>
</dbReference>
<name>A0A346D3K2_9ASTR</name>
<comment type="subcellular location">
    <subcellularLocation>
        <location evidence="1">Nucleus</location>
    </subcellularLocation>
</comment>
<keyword evidence="4" id="KW-0238">DNA-binding</keyword>
<evidence type="ECO:0000259" key="7">
    <source>
        <dbReference type="PROSITE" id="PS51369"/>
    </source>
</evidence>
<dbReference type="GO" id="GO:2000032">
    <property type="term" value="P:regulation of secondary shoot formation"/>
    <property type="evidence" value="ECO:0007669"/>
    <property type="project" value="TreeGrafter"/>
</dbReference>
<protein>
    <submittedName>
        <fullName evidence="9">Cycloidea-like protein</fullName>
    </submittedName>
</protein>
<dbReference type="PANTHER" id="PTHR31072">
    <property type="entry name" value="TRANSCRIPTION FACTOR TCP4-RELATED"/>
    <property type="match status" value="1"/>
</dbReference>
<proteinExistence type="predicted"/>
<reference evidence="9" key="1">
    <citation type="journal article" date="2018" name="Front. Plant Sci.">
        <title>Patterning the Asteraceae Capitulum: Duplications and Differential Expression of the Flower Symmetry CYC2-Like Genes.</title>
        <authorList>
            <person name="Chen J."/>
            <person name="Shen C.Z."/>
            <person name="Guo Y.P."/>
            <person name="Rao G.Y."/>
        </authorList>
    </citation>
    <scope>NUCLEOTIDE SEQUENCE</scope>
</reference>
<keyword evidence="3" id="KW-0805">Transcription regulation</keyword>
<evidence type="ECO:0000256" key="4">
    <source>
        <dbReference type="ARBA" id="ARBA00023125"/>
    </source>
</evidence>
<evidence type="ECO:0000256" key="1">
    <source>
        <dbReference type="ARBA" id="ARBA00004123"/>
    </source>
</evidence>
<feature type="domain" description="R" evidence="8">
    <location>
        <begin position="231"/>
        <end position="248"/>
    </location>
</feature>
<keyword evidence="6" id="KW-0539">Nucleus</keyword>
<dbReference type="AlphaFoldDB" id="A0A346D3K2"/>
<keyword evidence="2" id="KW-0217">Developmental protein</keyword>
<sequence length="335" mass="38517">MFSPKIPSPIHVSHPLNSFFELDKDDVYFNHHEQNSNPFVSTDCFFHHSNSFTPSPSHPPVLDYISTNSKDLVRDQEQIQEEPGLQYCDDYNDLLESVVYQPRKKIVTLKKDGHSKIDTAQGPRGRRVRLSIDIARKFFVLQDLLGFDKASKTLDWLFTKSKTAIKDLVEETKHSSSSTTDECELAFLENIQGGSAPDKEPKKSALKFLDAKRKKMTQKYKSGFHDNLARDQSRAEARARARERTKEKLRMKELDNELKKIPQDYSRHALISPSNITLQSSFWGQIKSQSDYNDTLQESMVEQRFSMTSSLMLYTYHHKIAVSDESSSQVSTKDV</sequence>
<evidence type="ECO:0000256" key="6">
    <source>
        <dbReference type="ARBA" id="ARBA00023242"/>
    </source>
</evidence>
<evidence type="ECO:0000256" key="2">
    <source>
        <dbReference type="ARBA" id="ARBA00022473"/>
    </source>
</evidence>
<dbReference type="InterPro" id="IPR017888">
    <property type="entry name" value="CYC/TB1_R_domain"/>
</dbReference>
<dbReference type="PANTHER" id="PTHR31072:SF224">
    <property type="entry name" value="TRANSCRIPTION FACTOR TCP1"/>
    <property type="match status" value="1"/>
</dbReference>
<evidence type="ECO:0000259" key="8">
    <source>
        <dbReference type="PROSITE" id="PS51370"/>
    </source>
</evidence>
<dbReference type="InterPro" id="IPR005333">
    <property type="entry name" value="Transcription_factor_TCP"/>
</dbReference>
<dbReference type="GO" id="GO:0043565">
    <property type="term" value="F:sequence-specific DNA binding"/>
    <property type="evidence" value="ECO:0007669"/>
    <property type="project" value="TreeGrafter"/>
</dbReference>
<dbReference type="GO" id="GO:0003700">
    <property type="term" value="F:DNA-binding transcription factor activity"/>
    <property type="evidence" value="ECO:0007669"/>
    <property type="project" value="InterPro"/>
</dbReference>
<evidence type="ECO:0000256" key="5">
    <source>
        <dbReference type="ARBA" id="ARBA00023163"/>
    </source>
</evidence>